<name>C5KUE1_PERM5</name>
<feature type="region of interest" description="Disordered" evidence="1">
    <location>
        <begin position="64"/>
        <end position="98"/>
    </location>
</feature>
<evidence type="ECO:0000256" key="1">
    <source>
        <dbReference type="SAM" id="MobiDB-lite"/>
    </source>
</evidence>
<protein>
    <submittedName>
        <fullName evidence="2">Uncharacterized protein</fullName>
    </submittedName>
</protein>
<feature type="compositionally biased region" description="Low complexity" evidence="1">
    <location>
        <begin position="336"/>
        <end position="352"/>
    </location>
</feature>
<proteinExistence type="predicted"/>
<feature type="non-terminal residue" evidence="2">
    <location>
        <position position="369"/>
    </location>
</feature>
<dbReference type="RefSeq" id="XP_002780107.1">
    <property type="nucleotide sequence ID" value="XM_002780061.1"/>
</dbReference>
<dbReference type="AlphaFoldDB" id="C5KUE1"/>
<feature type="compositionally biased region" description="Basic and acidic residues" evidence="1">
    <location>
        <begin position="1"/>
        <end position="14"/>
    </location>
</feature>
<dbReference type="GeneID" id="9060660"/>
<feature type="region of interest" description="Disordered" evidence="1">
    <location>
        <begin position="328"/>
        <end position="369"/>
    </location>
</feature>
<evidence type="ECO:0000313" key="3">
    <source>
        <dbReference type="Proteomes" id="UP000007800"/>
    </source>
</evidence>
<sequence length="369" mass="41009">MVNSDKKTVQDPKESPQVVSAINDPPVWAWQLKHDIDEMKEMGSKVDSLAEALKEIKLCISARTSSTETQNDSKYDKKSSSDGIDIKQKPGTGSGSDKMIDEINHPDDTVVSISSQELHTFGSGPKVKALDVTKASKRAKAMGTIEGGLYQGTTDERGFVAFRRMILDTPEVEFGPSTEQQWAFVFFYITANVTVPIKKLITNTCRKNGDTSFKERLVTAWSVLKSYSDLSDELSLSTRWESLSCSSPTELEQFIADLECIRDQLVYQRGSELSDVELRGRLYGGLPIEAQKYVDSLPKGSCATYDMMVEEAKKWSRLSVRYDDKSSMNKFKATSKAVPTKKNPAPKKTATNVELNVAETATSPDDRNH</sequence>
<dbReference type="OrthoDB" id="10433751at2759"/>
<evidence type="ECO:0000313" key="2">
    <source>
        <dbReference type="EMBL" id="EER11902.1"/>
    </source>
</evidence>
<keyword evidence="3" id="KW-1185">Reference proteome</keyword>
<dbReference type="EMBL" id="GG676242">
    <property type="protein sequence ID" value="EER11902.1"/>
    <property type="molecule type" value="Genomic_DNA"/>
</dbReference>
<dbReference type="Proteomes" id="UP000007800">
    <property type="component" value="Unassembled WGS sequence"/>
</dbReference>
<gene>
    <name evidence="2" type="ORF">Pmar_PMAR020926</name>
</gene>
<feature type="region of interest" description="Disordered" evidence="1">
    <location>
        <begin position="1"/>
        <end position="22"/>
    </location>
</feature>
<dbReference type="InParanoid" id="C5KUE1"/>
<reference evidence="2 3" key="1">
    <citation type="submission" date="2008-07" db="EMBL/GenBank/DDBJ databases">
        <authorList>
            <person name="El-Sayed N."/>
            <person name="Caler E."/>
            <person name="Inman J."/>
            <person name="Amedeo P."/>
            <person name="Hass B."/>
            <person name="Wortman J."/>
        </authorList>
    </citation>
    <scope>NUCLEOTIDE SEQUENCE [LARGE SCALE GENOMIC DNA]</scope>
    <source>
        <strain evidence="3">ATCC 50983 / TXsc</strain>
    </source>
</reference>
<accession>C5KUE1</accession>
<feature type="compositionally biased region" description="Basic and acidic residues" evidence="1">
    <location>
        <begin position="71"/>
        <end position="88"/>
    </location>
</feature>
<organism evidence="3">
    <name type="scientific">Perkinsus marinus (strain ATCC 50983 / TXsc)</name>
    <dbReference type="NCBI Taxonomy" id="423536"/>
    <lineage>
        <taxon>Eukaryota</taxon>
        <taxon>Sar</taxon>
        <taxon>Alveolata</taxon>
        <taxon>Perkinsozoa</taxon>
        <taxon>Perkinsea</taxon>
        <taxon>Perkinsida</taxon>
        <taxon>Perkinsidae</taxon>
        <taxon>Perkinsus</taxon>
    </lineage>
</organism>